<organism evidence="3 4">
    <name type="scientific">Fusarium zealandicum</name>
    <dbReference type="NCBI Taxonomy" id="1053134"/>
    <lineage>
        <taxon>Eukaryota</taxon>
        <taxon>Fungi</taxon>
        <taxon>Dikarya</taxon>
        <taxon>Ascomycota</taxon>
        <taxon>Pezizomycotina</taxon>
        <taxon>Sordariomycetes</taxon>
        <taxon>Hypocreomycetidae</taxon>
        <taxon>Hypocreales</taxon>
        <taxon>Nectriaceae</taxon>
        <taxon>Fusarium</taxon>
        <taxon>Fusarium staphyleae species complex</taxon>
    </lineage>
</organism>
<dbReference type="InterPro" id="IPR013857">
    <property type="entry name" value="NADH-UbQ_OxRdtase-assoc_prot30"/>
</dbReference>
<name>A0A8H4UK12_9HYPO</name>
<evidence type="ECO:0000259" key="2">
    <source>
        <dbReference type="Pfam" id="PF08547"/>
    </source>
</evidence>
<dbReference type="EMBL" id="JABEYC010000381">
    <property type="protein sequence ID" value="KAF4978302.1"/>
    <property type="molecule type" value="Genomic_DNA"/>
</dbReference>
<dbReference type="GO" id="GO:0051082">
    <property type="term" value="F:unfolded protein binding"/>
    <property type="evidence" value="ECO:0007669"/>
    <property type="project" value="TreeGrafter"/>
</dbReference>
<dbReference type="Pfam" id="PF08547">
    <property type="entry name" value="CIA30"/>
    <property type="match status" value="1"/>
</dbReference>
<sequence length="185" mass="20091">MNSQMTYLFGGDKPWNASQWIASDDRVRGGSSVSNLTVPSPDHAIFHGTLDTKTLGGAGFASQRTVDDLSLNLNGTTGLELCLGAGGSHHKFTLTVKDTIPESGPDGGDQAGLSWEVNFGSPPRGGVVARRWDQFHAMYRGREVEDAKPLDLTDVKRVSLMARRRVPPPPMQRELRRGIMSLTCV</sequence>
<dbReference type="AlphaFoldDB" id="A0A8H4UK12"/>
<evidence type="ECO:0000313" key="3">
    <source>
        <dbReference type="EMBL" id="KAF4978302.1"/>
    </source>
</evidence>
<dbReference type="Proteomes" id="UP000635477">
    <property type="component" value="Unassembled WGS sequence"/>
</dbReference>
<protein>
    <recommendedName>
        <fullName evidence="2">NADH:ubiquinone oxidoreductase intermediate-associated protein 30 domain-containing protein</fullName>
    </recommendedName>
</protein>
<dbReference type="GO" id="GO:0010257">
    <property type="term" value="P:NADH dehydrogenase complex assembly"/>
    <property type="evidence" value="ECO:0007669"/>
    <property type="project" value="TreeGrafter"/>
</dbReference>
<comment type="similarity">
    <text evidence="1">Belongs to the CIA30 family.</text>
</comment>
<dbReference type="PANTHER" id="PTHR13194:SF19">
    <property type="entry name" value="NAD(P)-BINDING ROSSMANN-FOLD SUPERFAMILY PROTEIN"/>
    <property type="match status" value="1"/>
</dbReference>
<evidence type="ECO:0000313" key="4">
    <source>
        <dbReference type="Proteomes" id="UP000635477"/>
    </source>
</evidence>
<evidence type="ECO:0000256" key="1">
    <source>
        <dbReference type="ARBA" id="ARBA00007884"/>
    </source>
</evidence>
<feature type="domain" description="NADH:ubiquinone oxidoreductase intermediate-associated protein 30" evidence="2">
    <location>
        <begin position="16"/>
        <end position="165"/>
    </location>
</feature>
<dbReference type="InterPro" id="IPR039131">
    <property type="entry name" value="NDUFAF1"/>
</dbReference>
<comment type="caution">
    <text evidence="3">The sequence shown here is derived from an EMBL/GenBank/DDBJ whole genome shotgun (WGS) entry which is preliminary data.</text>
</comment>
<gene>
    <name evidence="3" type="ORF">FZEAL_5275</name>
</gene>
<dbReference type="SUPFAM" id="SSF49785">
    <property type="entry name" value="Galactose-binding domain-like"/>
    <property type="match status" value="1"/>
</dbReference>
<reference evidence="3" key="1">
    <citation type="journal article" date="2020" name="BMC Genomics">
        <title>Correction to: Identification and distribution of gene clusters required for synthesis of sphingolipid metabolism inhibitors in diverse species of the filamentous fungus Fusarium.</title>
        <authorList>
            <person name="Kim H.S."/>
            <person name="Lohmar J.M."/>
            <person name="Busman M."/>
            <person name="Brown D.W."/>
            <person name="Naumann T.A."/>
            <person name="Divon H.H."/>
            <person name="Lysoe E."/>
            <person name="Uhlig S."/>
            <person name="Proctor R.H."/>
        </authorList>
    </citation>
    <scope>NUCLEOTIDE SEQUENCE</scope>
    <source>
        <strain evidence="3">NRRL 22465</strain>
    </source>
</reference>
<proteinExistence type="inferred from homology"/>
<reference evidence="3" key="2">
    <citation type="submission" date="2020-05" db="EMBL/GenBank/DDBJ databases">
        <authorList>
            <person name="Kim H.-S."/>
            <person name="Proctor R.H."/>
            <person name="Brown D.W."/>
        </authorList>
    </citation>
    <scope>NUCLEOTIDE SEQUENCE</scope>
    <source>
        <strain evidence="3">NRRL 22465</strain>
    </source>
</reference>
<keyword evidence="4" id="KW-1185">Reference proteome</keyword>
<dbReference type="PANTHER" id="PTHR13194">
    <property type="entry name" value="COMPLEX I INTERMEDIATE-ASSOCIATED PROTEIN 30"/>
    <property type="match status" value="1"/>
</dbReference>
<dbReference type="OrthoDB" id="426386at2759"/>
<accession>A0A8H4UK12</accession>
<dbReference type="InterPro" id="IPR008979">
    <property type="entry name" value="Galactose-bd-like_sf"/>
</dbReference>